<dbReference type="InterPro" id="IPR001091">
    <property type="entry name" value="RM_Methyltransferase"/>
</dbReference>
<keyword evidence="4" id="KW-0949">S-adenosyl-L-methionine</keyword>
<dbReference type="EC" id="2.1.1.-" evidence="8"/>
<evidence type="ECO:0000259" key="9">
    <source>
        <dbReference type="Pfam" id="PF01555"/>
    </source>
</evidence>
<protein>
    <recommendedName>
        <fullName evidence="8">Methyltransferase</fullName>
        <ecNumber evidence="8">2.1.1.-</ecNumber>
    </recommendedName>
</protein>
<keyword evidence="6" id="KW-0238">DNA-binding</keyword>
<proteinExistence type="inferred from homology"/>
<dbReference type="AlphaFoldDB" id="W5YWG2"/>
<comment type="catalytic activity">
    <reaction evidence="7">
        <text>a 2'-deoxycytidine in DNA + S-adenosyl-L-methionine = an N(4)-methyl-2'-deoxycytidine in DNA + S-adenosyl-L-homocysteine + H(+)</text>
        <dbReference type="Rhea" id="RHEA:16857"/>
        <dbReference type="Rhea" id="RHEA-COMP:11369"/>
        <dbReference type="Rhea" id="RHEA-COMP:13674"/>
        <dbReference type="ChEBI" id="CHEBI:15378"/>
        <dbReference type="ChEBI" id="CHEBI:57856"/>
        <dbReference type="ChEBI" id="CHEBI:59789"/>
        <dbReference type="ChEBI" id="CHEBI:85452"/>
        <dbReference type="ChEBI" id="CHEBI:137933"/>
        <dbReference type="EC" id="2.1.1.113"/>
    </reaction>
</comment>
<dbReference type="Pfam" id="PF01555">
    <property type="entry name" value="N6_N4_Mtase"/>
    <property type="match status" value="1"/>
</dbReference>
<organism evidence="10 11">
    <name type="scientific">Marinobacter salarius</name>
    <dbReference type="NCBI Taxonomy" id="1420917"/>
    <lineage>
        <taxon>Bacteria</taxon>
        <taxon>Pseudomonadati</taxon>
        <taxon>Pseudomonadota</taxon>
        <taxon>Gammaproteobacteria</taxon>
        <taxon>Pseudomonadales</taxon>
        <taxon>Marinobacteraceae</taxon>
        <taxon>Marinobacter</taxon>
    </lineage>
</organism>
<dbReference type="GO" id="GO:0008170">
    <property type="term" value="F:N-methyltransferase activity"/>
    <property type="evidence" value="ECO:0007669"/>
    <property type="project" value="InterPro"/>
</dbReference>
<keyword evidence="5" id="KW-0680">Restriction system</keyword>
<dbReference type="SUPFAM" id="SSF53335">
    <property type="entry name" value="S-adenosyl-L-methionine-dependent methyltransferases"/>
    <property type="match status" value="1"/>
</dbReference>
<dbReference type="Gene3D" id="3.40.50.150">
    <property type="entry name" value="Vaccinia Virus protein VP39"/>
    <property type="match status" value="1"/>
</dbReference>
<evidence type="ECO:0000256" key="6">
    <source>
        <dbReference type="ARBA" id="ARBA00023125"/>
    </source>
</evidence>
<sequence length="274" mass="32100">MPDRHEIHLTNNERLSELTPESVHLTVTSPPYVTTEFRRGQEFDYDGFISHFEHVCELVYQATVPGGRYALNVADIVTKYRHSDDSVIGRVPLGADCLKAAEKAGFRLLERFIWDKGYTRNFRGPLLGSYPYPMTLFNNNYFEYIFVFKKPGKRKCPQPIREQSRISLEEWRTWCQQWWRVESQTERFNFHRAIFPVEIPYRLIRMFSYQGDVVLDPYIGTGATMIAAAQCGRSSVGFEIDPACEEYINHRLSFEQKRDPALEIPAYQLIKYED</sequence>
<evidence type="ECO:0000313" key="11">
    <source>
        <dbReference type="Proteomes" id="UP000035081"/>
    </source>
</evidence>
<dbReference type="PRINTS" id="PR00508">
    <property type="entry name" value="S21N4MTFRASE"/>
</dbReference>
<evidence type="ECO:0000256" key="5">
    <source>
        <dbReference type="ARBA" id="ARBA00022747"/>
    </source>
</evidence>
<evidence type="ECO:0000313" key="10">
    <source>
        <dbReference type="EMBL" id="AHI33380.1"/>
    </source>
</evidence>
<dbReference type="KEGG" id="msr:AU15_19595"/>
<keyword evidence="2" id="KW-0489">Methyltransferase</keyword>
<dbReference type="InterPro" id="IPR017985">
    <property type="entry name" value="MeTrfase_CN4_CS"/>
</dbReference>
<dbReference type="RefSeq" id="WP_052479580.1">
    <property type="nucleotide sequence ID" value="NZ_CP021334.1"/>
</dbReference>
<evidence type="ECO:0000256" key="4">
    <source>
        <dbReference type="ARBA" id="ARBA00022691"/>
    </source>
</evidence>
<dbReference type="HOGENOM" id="CLU_024927_2_3_6"/>
<evidence type="ECO:0000256" key="7">
    <source>
        <dbReference type="ARBA" id="ARBA00049120"/>
    </source>
</evidence>
<evidence type="ECO:0000256" key="3">
    <source>
        <dbReference type="ARBA" id="ARBA00022679"/>
    </source>
</evidence>
<dbReference type="InterPro" id="IPR002941">
    <property type="entry name" value="DNA_methylase_N4/N6"/>
</dbReference>
<name>W5YWG2_9GAMM</name>
<dbReference type="InterPro" id="IPR029063">
    <property type="entry name" value="SAM-dependent_MTases_sf"/>
</dbReference>
<feature type="domain" description="DNA methylase N-4/N-6" evidence="9">
    <location>
        <begin position="23"/>
        <end position="248"/>
    </location>
</feature>
<evidence type="ECO:0000256" key="8">
    <source>
        <dbReference type="RuleBase" id="RU362026"/>
    </source>
</evidence>
<dbReference type="GO" id="GO:0003677">
    <property type="term" value="F:DNA binding"/>
    <property type="evidence" value="ECO:0007669"/>
    <property type="project" value="UniProtKB-KW"/>
</dbReference>
<evidence type="ECO:0000256" key="1">
    <source>
        <dbReference type="ARBA" id="ARBA00010203"/>
    </source>
</evidence>
<dbReference type="EMBL" id="CP007152">
    <property type="protein sequence ID" value="AHI33380.1"/>
    <property type="molecule type" value="Genomic_DNA"/>
</dbReference>
<reference evidence="10 11" key="1">
    <citation type="journal article" date="2014" name="Genome Announc.">
        <title>Draft Genome Sequences of Marinobacter similis A3d10T and Marinobacter salarius R9SW1T.</title>
        <authorList>
            <person name="Ivanova E.P."/>
            <person name="Ng H.J."/>
            <person name="Webb H.K."/>
            <person name="Feng G."/>
            <person name="Oshima K."/>
            <person name="Hattori M."/>
            <person name="Ohkuma M."/>
            <person name="Sergeev A.F."/>
            <person name="Mikhailov V.V."/>
            <person name="Crawford R.J."/>
            <person name="Sawabe T."/>
        </authorList>
    </citation>
    <scope>NUCLEOTIDE SEQUENCE [LARGE SCALE GENOMIC DNA]</scope>
    <source>
        <strain evidence="11">A3d10 and R9SW1</strain>
    </source>
</reference>
<keyword evidence="3" id="KW-0808">Transferase</keyword>
<dbReference type="REBASE" id="78849">
    <property type="entry name" value="M.MspSW1ORF19595P"/>
</dbReference>
<dbReference type="PROSITE" id="PS00093">
    <property type="entry name" value="N4_MTASE"/>
    <property type="match status" value="1"/>
</dbReference>
<comment type="similarity">
    <text evidence="1">Belongs to the N(4)/N(6)-methyltransferase family. N(4) subfamily.</text>
</comment>
<evidence type="ECO:0000256" key="2">
    <source>
        <dbReference type="ARBA" id="ARBA00022603"/>
    </source>
</evidence>
<dbReference type="Proteomes" id="UP000035081">
    <property type="component" value="Chromosome"/>
</dbReference>
<accession>W5YWG2</accession>
<dbReference type="GO" id="GO:0015667">
    <property type="term" value="F:site-specific DNA-methyltransferase (cytosine-N4-specific) activity"/>
    <property type="evidence" value="ECO:0007669"/>
    <property type="project" value="UniProtKB-EC"/>
</dbReference>
<dbReference type="GO" id="GO:0032259">
    <property type="term" value="P:methylation"/>
    <property type="evidence" value="ECO:0007669"/>
    <property type="project" value="UniProtKB-KW"/>
</dbReference>
<gene>
    <name evidence="10" type="ORF">AU15_19595</name>
</gene>
<dbReference type="GO" id="GO:0009307">
    <property type="term" value="P:DNA restriction-modification system"/>
    <property type="evidence" value="ECO:0007669"/>
    <property type="project" value="UniProtKB-KW"/>
</dbReference>